<evidence type="ECO:0000259" key="5">
    <source>
        <dbReference type="PROSITE" id="PS50113"/>
    </source>
</evidence>
<feature type="domain" description="PAC" evidence="5">
    <location>
        <begin position="80"/>
        <end position="132"/>
    </location>
</feature>
<dbReference type="PRINTS" id="PR00260">
    <property type="entry name" value="CHEMTRNSDUCR"/>
</dbReference>
<protein>
    <submittedName>
        <fullName evidence="7">Methyl-accepting chemotaxis sensory transducer with Pas/Pac sensor</fullName>
    </submittedName>
</protein>
<dbReference type="PANTHER" id="PTHR24422">
    <property type="entry name" value="CHEMOTAXIS PROTEIN METHYLTRANSFERASE"/>
    <property type="match status" value="1"/>
</dbReference>
<dbReference type="PANTHER" id="PTHR24422:SF10">
    <property type="entry name" value="CHEMOTAXIS PROTEIN METHYLTRANSFERASE 2"/>
    <property type="match status" value="1"/>
</dbReference>
<dbReference type="SUPFAM" id="SSF55785">
    <property type="entry name" value="PYP-like sensor domain (PAS domain)"/>
    <property type="match status" value="2"/>
</dbReference>
<dbReference type="PROSITE" id="PS50192">
    <property type="entry name" value="T_SNARE"/>
    <property type="match status" value="1"/>
</dbReference>
<dbReference type="Gene3D" id="1.10.287.950">
    <property type="entry name" value="Methyl-accepting chemotaxis protein"/>
    <property type="match status" value="1"/>
</dbReference>
<proteinExistence type="inferred from homology"/>
<dbReference type="GO" id="GO:0004888">
    <property type="term" value="F:transmembrane signaling receptor activity"/>
    <property type="evidence" value="ECO:0007669"/>
    <property type="project" value="InterPro"/>
</dbReference>
<dbReference type="GO" id="GO:0007165">
    <property type="term" value="P:signal transduction"/>
    <property type="evidence" value="ECO:0007669"/>
    <property type="project" value="UniProtKB-KW"/>
</dbReference>
<dbReference type="InterPro" id="IPR004090">
    <property type="entry name" value="Chemotax_Me-accpt_rcpt"/>
</dbReference>
<dbReference type="AlphaFoldDB" id="A0A2T4ZJ89"/>
<evidence type="ECO:0000259" key="4">
    <source>
        <dbReference type="PROSITE" id="PS50112"/>
    </source>
</evidence>
<dbReference type="RefSeq" id="WP_108174471.1">
    <property type="nucleotide sequence ID" value="NZ_PZZL01000001.1"/>
</dbReference>
<dbReference type="InterPro" id="IPR050903">
    <property type="entry name" value="Bact_Chemotaxis_MeTrfase"/>
</dbReference>
<dbReference type="InterPro" id="IPR013655">
    <property type="entry name" value="PAS_fold_3"/>
</dbReference>
<comment type="similarity">
    <text evidence="1">Belongs to the methyl-accepting chemotaxis (MCP) protein family.</text>
</comment>
<evidence type="ECO:0000259" key="6">
    <source>
        <dbReference type="PROSITE" id="PS50192"/>
    </source>
</evidence>
<dbReference type="InterPro" id="IPR001610">
    <property type="entry name" value="PAC"/>
</dbReference>
<dbReference type="SMART" id="SM00091">
    <property type="entry name" value="PAS"/>
    <property type="match status" value="2"/>
</dbReference>
<dbReference type="InterPro" id="IPR004089">
    <property type="entry name" value="MCPsignal_dom"/>
</dbReference>
<dbReference type="Proteomes" id="UP000241808">
    <property type="component" value="Unassembled WGS sequence"/>
</dbReference>
<dbReference type="PROSITE" id="PS50111">
    <property type="entry name" value="CHEMOTAXIS_TRANSDUC_2"/>
    <property type="match status" value="1"/>
</dbReference>
<dbReference type="OrthoDB" id="9797364at2"/>
<name>A0A2T4ZJ89_9HYPH</name>
<feature type="domain" description="PAS" evidence="4">
    <location>
        <begin position="143"/>
        <end position="183"/>
    </location>
</feature>
<dbReference type="PROSITE" id="PS50113">
    <property type="entry name" value="PAC"/>
    <property type="match status" value="2"/>
</dbReference>
<reference evidence="7 8" key="1">
    <citation type="submission" date="2018-04" db="EMBL/GenBank/DDBJ databases">
        <title>Genomic Encyclopedia of Archaeal and Bacterial Type Strains, Phase II (KMG-II): from individual species to whole genera.</title>
        <authorList>
            <person name="Goeker M."/>
        </authorList>
    </citation>
    <scope>NUCLEOTIDE SEQUENCE [LARGE SCALE GENOMIC DNA]</scope>
    <source>
        <strain evidence="7 8">DSM 25521</strain>
    </source>
</reference>
<comment type="caution">
    <text evidence="7">The sequence shown here is derived from an EMBL/GenBank/DDBJ whole genome shotgun (WGS) entry which is preliminary data.</text>
</comment>
<gene>
    <name evidence="7" type="ORF">C8P69_101727</name>
</gene>
<dbReference type="GO" id="GO:0016020">
    <property type="term" value="C:membrane"/>
    <property type="evidence" value="ECO:0007669"/>
    <property type="project" value="InterPro"/>
</dbReference>
<dbReference type="Pfam" id="PF08447">
    <property type="entry name" value="PAS_3"/>
    <property type="match status" value="2"/>
</dbReference>
<dbReference type="Pfam" id="PF00015">
    <property type="entry name" value="MCPsignal"/>
    <property type="match status" value="1"/>
</dbReference>
<organism evidence="7 8">
    <name type="scientific">Phreatobacter oligotrophus</name>
    <dbReference type="NCBI Taxonomy" id="1122261"/>
    <lineage>
        <taxon>Bacteria</taxon>
        <taxon>Pseudomonadati</taxon>
        <taxon>Pseudomonadota</taxon>
        <taxon>Alphaproteobacteria</taxon>
        <taxon>Hyphomicrobiales</taxon>
        <taxon>Phreatobacteraceae</taxon>
        <taxon>Phreatobacter</taxon>
    </lineage>
</organism>
<evidence type="ECO:0000313" key="7">
    <source>
        <dbReference type="EMBL" id="PTM62050.1"/>
    </source>
</evidence>
<keyword evidence="2" id="KW-0807">Transducer</keyword>
<feature type="domain" description="Methyl-accepting transducer" evidence="3">
    <location>
        <begin position="248"/>
        <end position="484"/>
    </location>
</feature>
<dbReference type="InterPro" id="IPR000014">
    <property type="entry name" value="PAS"/>
</dbReference>
<evidence type="ECO:0000259" key="3">
    <source>
        <dbReference type="PROSITE" id="PS50111"/>
    </source>
</evidence>
<dbReference type="SMART" id="SM00283">
    <property type="entry name" value="MA"/>
    <property type="match status" value="1"/>
</dbReference>
<dbReference type="SMART" id="SM00086">
    <property type="entry name" value="PAC"/>
    <property type="match status" value="2"/>
</dbReference>
<evidence type="ECO:0000256" key="1">
    <source>
        <dbReference type="ARBA" id="ARBA00029447"/>
    </source>
</evidence>
<dbReference type="InterPro" id="IPR000727">
    <property type="entry name" value="T_SNARE_dom"/>
</dbReference>
<sequence>MFAFSRDGAAKLAALDRSQAVIEFEPDGTIVTANDNFLATLGYRLEDIRGRHHAMFVAPEERESADYRSFWASLAAGEYKVAEFRRIGRDGREVWIQASYNPMRDRSGRTYRVVKFATDVTAQKLRNAEIEGQLEALHKALAVIAFSLDGTILSANANFLAAMGYQENEIVGRHHRLFVDPDEARSPDYAAFWAALARGTFQAGRYRRFGKGGRTVWIQASYNPILDMNGKPFKVVKFASDVTREVEESERREAAQQTISGGLAGIARSVSVAQDEATEVASASEQTSGNVQAVAAGAEELATSVGEISRQVASAREISRGAVDQAARTGDIVTGLSAAAARIGDVVQIINGIAGQTNLLALNATIEAARAGEACRGFAVVAQEVKQLAGQTSRATEEIGAQIASVQASTEGAVGAIGEISATILRINEISTTIASAVEEQNAVTTEMSSNMRVAAEGVRAISGRMGTIAATASDINAATADLREAARRLA</sequence>
<dbReference type="InterPro" id="IPR035965">
    <property type="entry name" value="PAS-like_dom_sf"/>
</dbReference>
<evidence type="ECO:0000256" key="2">
    <source>
        <dbReference type="PROSITE-ProRule" id="PRU00284"/>
    </source>
</evidence>
<dbReference type="SUPFAM" id="SSF58104">
    <property type="entry name" value="Methyl-accepting chemotaxis protein (MCP) signaling domain"/>
    <property type="match status" value="1"/>
</dbReference>
<dbReference type="GO" id="GO:0006935">
    <property type="term" value="P:chemotaxis"/>
    <property type="evidence" value="ECO:0007669"/>
    <property type="project" value="InterPro"/>
</dbReference>
<dbReference type="Gene3D" id="3.30.450.20">
    <property type="entry name" value="PAS domain"/>
    <property type="match status" value="2"/>
</dbReference>
<feature type="domain" description="PAS" evidence="4">
    <location>
        <begin position="21"/>
        <end position="63"/>
    </location>
</feature>
<feature type="domain" description="T-SNARE coiled-coil homology" evidence="6">
    <location>
        <begin position="407"/>
        <end position="469"/>
    </location>
</feature>
<evidence type="ECO:0000313" key="8">
    <source>
        <dbReference type="Proteomes" id="UP000241808"/>
    </source>
</evidence>
<dbReference type="PROSITE" id="PS50112">
    <property type="entry name" value="PAS"/>
    <property type="match status" value="2"/>
</dbReference>
<dbReference type="InterPro" id="IPR000700">
    <property type="entry name" value="PAS-assoc_C"/>
</dbReference>
<accession>A0A2T4ZJ89</accession>
<keyword evidence="8" id="KW-1185">Reference proteome</keyword>
<dbReference type="CDD" id="cd00130">
    <property type="entry name" value="PAS"/>
    <property type="match status" value="2"/>
</dbReference>
<dbReference type="NCBIfam" id="TIGR00229">
    <property type="entry name" value="sensory_box"/>
    <property type="match status" value="2"/>
</dbReference>
<feature type="domain" description="PAC" evidence="5">
    <location>
        <begin position="202"/>
        <end position="254"/>
    </location>
</feature>
<dbReference type="EMBL" id="PZZL01000001">
    <property type="protein sequence ID" value="PTM62050.1"/>
    <property type="molecule type" value="Genomic_DNA"/>
</dbReference>